<evidence type="ECO:0000256" key="1">
    <source>
        <dbReference type="SAM" id="Phobius"/>
    </source>
</evidence>
<dbReference type="AlphaFoldDB" id="A0A6J6PLM6"/>
<feature type="transmembrane region" description="Helical" evidence="1">
    <location>
        <begin position="135"/>
        <end position="154"/>
    </location>
</feature>
<dbReference type="InterPro" id="IPR052529">
    <property type="entry name" value="Bact_Transport_Assoc"/>
</dbReference>
<dbReference type="PANTHER" id="PTHR30590">
    <property type="entry name" value="INNER MEMBRANE PROTEIN"/>
    <property type="match status" value="1"/>
</dbReference>
<feature type="domain" description="Heparan-alpha-glucosaminide N-acetyltransferase catalytic" evidence="3">
    <location>
        <begin position="5"/>
        <end position="214"/>
    </location>
</feature>
<feature type="transmembrane region" description="Helical" evidence="1">
    <location>
        <begin position="188"/>
        <end position="208"/>
    </location>
</feature>
<proteinExistence type="predicted"/>
<protein>
    <submittedName>
        <fullName evidence="4">Unannotated protein</fullName>
    </submittedName>
</protein>
<evidence type="ECO:0000259" key="2">
    <source>
        <dbReference type="Pfam" id="PF04235"/>
    </source>
</evidence>
<dbReference type="InterPro" id="IPR012429">
    <property type="entry name" value="HGSNAT_cat"/>
</dbReference>
<evidence type="ECO:0000313" key="4">
    <source>
        <dbReference type="EMBL" id="CAB4697705.1"/>
    </source>
</evidence>
<sequence length="379" mass="41894">MTDKRIAALDVTRAVALVGVVILNYHGFLNGSDDGVNRSFGERLFDPFQGPLSTRFAATFVMVAGIGITLLTNRSRLSGDRAAIRENRWRLARRGLLLYSFGFFLEWIWPGTILFYYGALFLVGALLFTLRLRWIALIGTISAVIGAGVAWFSFEHKRTGHDVSWLDPKMTSPRNLLLRTFIGYTHPLFPWLAFLCAGIMVGRLLPFAAQLRLRLSALGAGLLASTYALSHFGLKLAESGSTTGTAPARTFADRGIATDRWQVLLSTRPFDRGLLYTAGTIGSALIAFCMISAITERFPSVWPTRLLQHAGQMTLTIYACHAIAFNVVVHWMHLAGSTGLDTALILSLTFWVFAIAIGAWWHRFLGMGPLERIYRGFGG</sequence>
<organism evidence="4">
    <name type="scientific">freshwater metagenome</name>
    <dbReference type="NCBI Taxonomy" id="449393"/>
    <lineage>
        <taxon>unclassified sequences</taxon>
        <taxon>metagenomes</taxon>
        <taxon>ecological metagenomes</taxon>
    </lineage>
</organism>
<keyword evidence="1" id="KW-0812">Transmembrane</keyword>
<feature type="transmembrane region" description="Helical" evidence="1">
    <location>
        <begin position="274"/>
        <end position="294"/>
    </location>
</feature>
<evidence type="ECO:0000259" key="3">
    <source>
        <dbReference type="Pfam" id="PF07786"/>
    </source>
</evidence>
<keyword evidence="1" id="KW-1133">Transmembrane helix</keyword>
<feature type="transmembrane region" description="Helical" evidence="1">
    <location>
        <begin position="7"/>
        <end position="28"/>
    </location>
</feature>
<dbReference type="InterPro" id="IPR007349">
    <property type="entry name" value="DUF418"/>
</dbReference>
<dbReference type="Pfam" id="PF07786">
    <property type="entry name" value="HGSNAT_cat"/>
    <property type="match status" value="1"/>
</dbReference>
<dbReference type="PANTHER" id="PTHR30590:SF3">
    <property type="entry name" value="HYPOTHETICAL MEMBRANE SPANNING PROTEIN"/>
    <property type="match status" value="1"/>
</dbReference>
<feature type="transmembrane region" description="Helical" evidence="1">
    <location>
        <begin position="91"/>
        <end position="108"/>
    </location>
</feature>
<name>A0A6J6PLM6_9ZZZZ</name>
<keyword evidence="1" id="KW-0472">Membrane</keyword>
<gene>
    <name evidence="4" type="ORF">UFOPK2366_01097</name>
</gene>
<feature type="transmembrane region" description="Helical" evidence="1">
    <location>
        <begin position="215"/>
        <end position="234"/>
    </location>
</feature>
<feature type="transmembrane region" description="Helical" evidence="1">
    <location>
        <begin position="315"/>
        <end position="332"/>
    </location>
</feature>
<reference evidence="4" key="1">
    <citation type="submission" date="2020-05" db="EMBL/GenBank/DDBJ databases">
        <authorList>
            <person name="Chiriac C."/>
            <person name="Salcher M."/>
            <person name="Ghai R."/>
            <person name="Kavagutti S V."/>
        </authorList>
    </citation>
    <scope>NUCLEOTIDE SEQUENCE</scope>
</reference>
<feature type="transmembrane region" description="Helical" evidence="1">
    <location>
        <begin position="344"/>
        <end position="365"/>
    </location>
</feature>
<feature type="transmembrane region" description="Helical" evidence="1">
    <location>
        <begin position="48"/>
        <end position="71"/>
    </location>
</feature>
<accession>A0A6J6PLM6</accession>
<feature type="domain" description="DUF418" evidence="2">
    <location>
        <begin position="270"/>
        <end position="375"/>
    </location>
</feature>
<dbReference type="EMBL" id="CAEZXM010000198">
    <property type="protein sequence ID" value="CAB4697705.1"/>
    <property type="molecule type" value="Genomic_DNA"/>
</dbReference>
<dbReference type="Pfam" id="PF04235">
    <property type="entry name" value="DUF418"/>
    <property type="match status" value="1"/>
</dbReference>